<dbReference type="EMBL" id="HBUF01595023">
    <property type="protein sequence ID" value="CAG6774507.1"/>
    <property type="molecule type" value="Transcribed_RNA"/>
</dbReference>
<proteinExistence type="predicted"/>
<sequence>MLHSIFHYSWVQKRTENLTKQQRPRSKAYKMAASGLCGFSRVGEVVCSIFSCHVSFVWFPKLCCFFNQDGISRIYCTQAIKLWYLWENHSSTQPLAKVTFVFLTTRGTGKHSLFNTASTAHSHSAHNAYSSTNVCSFPTRV</sequence>
<organism evidence="1">
    <name type="scientific">Cacopsylla melanoneura</name>
    <dbReference type="NCBI Taxonomy" id="428564"/>
    <lineage>
        <taxon>Eukaryota</taxon>
        <taxon>Metazoa</taxon>
        <taxon>Ecdysozoa</taxon>
        <taxon>Arthropoda</taxon>
        <taxon>Hexapoda</taxon>
        <taxon>Insecta</taxon>
        <taxon>Pterygota</taxon>
        <taxon>Neoptera</taxon>
        <taxon>Paraneoptera</taxon>
        <taxon>Hemiptera</taxon>
        <taxon>Sternorrhyncha</taxon>
        <taxon>Psylloidea</taxon>
        <taxon>Psyllidae</taxon>
        <taxon>Psyllinae</taxon>
        <taxon>Cacopsylla</taxon>
    </lineage>
</organism>
<dbReference type="AlphaFoldDB" id="A0A8D8Z1A3"/>
<protein>
    <submittedName>
        <fullName evidence="1">Uncharacterized protein</fullName>
    </submittedName>
</protein>
<dbReference type="EMBL" id="HBUF01088164">
    <property type="protein sequence ID" value="CAG6634921.1"/>
    <property type="molecule type" value="Transcribed_RNA"/>
</dbReference>
<reference evidence="1" key="1">
    <citation type="submission" date="2021-05" db="EMBL/GenBank/DDBJ databases">
        <authorList>
            <person name="Alioto T."/>
            <person name="Alioto T."/>
            <person name="Gomez Garrido J."/>
        </authorList>
    </citation>
    <scope>NUCLEOTIDE SEQUENCE</scope>
</reference>
<dbReference type="EMBL" id="HBUF01406397">
    <property type="protein sequence ID" value="CAG6738136.1"/>
    <property type="molecule type" value="Transcribed_RNA"/>
</dbReference>
<dbReference type="EMBL" id="HBUF01088163">
    <property type="protein sequence ID" value="CAG6634920.1"/>
    <property type="molecule type" value="Transcribed_RNA"/>
</dbReference>
<evidence type="ECO:0000313" key="1">
    <source>
        <dbReference type="EMBL" id="CAG6738136.1"/>
    </source>
</evidence>
<accession>A0A8D8Z1A3</accession>
<name>A0A8D8Z1A3_9HEMI</name>